<dbReference type="InterPro" id="IPR000515">
    <property type="entry name" value="MetI-like"/>
</dbReference>
<organism evidence="9 10">
    <name type="scientific">Pseudacidovorax intermedius</name>
    <dbReference type="NCBI Taxonomy" id="433924"/>
    <lineage>
        <taxon>Bacteria</taxon>
        <taxon>Pseudomonadati</taxon>
        <taxon>Pseudomonadota</taxon>
        <taxon>Betaproteobacteria</taxon>
        <taxon>Burkholderiales</taxon>
        <taxon>Comamonadaceae</taxon>
        <taxon>Pseudacidovorax</taxon>
    </lineage>
</organism>
<sequence length="273" mass="29876">MRSSSNPQAAPARADRHPVPAALRGWVLPLALLLIWWAAVQFKWIDSPLLVSPQAVWQRAVDYTASGELRVALGASLWRDLAGFAIGAGGGLAVGLLLGLSRPAERALGPSFHTLKQISLFAWIPLISVWFGLGDAAKVAFLSLAAFFPVVLNTYEGIRSVPRELVEVARVLRFTRWQLLWRVVLPGATPSIFAGIHLALIYAWLATLGAEYLLVSGQGIGNTMIDGREHFKMDLVLFGVVVVGLVGFALNWIATRIERRLLAWRGQSVARFH</sequence>
<keyword evidence="2 7" id="KW-0813">Transport</keyword>
<protein>
    <submittedName>
        <fullName evidence="9">Taurine ABC transporter permease</fullName>
    </submittedName>
</protein>
<feature type="transmembrane region" description="Helical" evidence="7">
    <location>
        <begin position="235"/>
        <end position="254"/>
    </location>
</feature>
<proteinExistence type="inferred from homology"/>
<evidence type="ECO:0000256" key="5">
    <source>
        <dbReference type="ARBA" id="ARBA00022989"/>
    </source>
</evidence>
<evidence type="ECO:0000313" key="10">
    <source>
        <dbReference type="Proteomes" id="UP000072741"/>
    </source>
</evidence>
<keyword evidence="5 7" id="KW-1133">Transmembrane helix</keyword>
<dbReference type="Pfam" id="PF00528">
    <property type="entry name" value="BPD_transp_1"/>
    <property type="match status" value="1"/>
</dbReference>
<reference evidence="9 10" key="1">
    <citation type="journal article" date="2016" name="Front. Microbiol.">
        <title>Genomic Resource of Rice Seed Associated Bacteria.</title>
        <authorList>
            <person name="Midha S."/>
            <person name="Bansal K."/>
            <person name="Sharma S."/>
            <person name="Kumar N."/>
            <person name="Patil P.P."/>
            <person name="Chaudhry V."/>
            <person name="Patil P.B."/>
        </authorList>
    </citation>
    <scope>NUCLEOTIDE SEQUENCE [LARGE SCALE GENOMIC DNA]</scope>
    <source>
        <strain evidence="9 10">NS331</strain>
    </source>
</reference>
<dbReference type="Proteomes" id="UP000072741">
    <property type="component" value="Unassembled WGS sequence"/>
</dbReference>
<comment type="similarity">
    <text evidence="7">Belongs to the binding-protein-dependent transport system permease family.</text>
</comment>
<gene>
    <name evidence="9" type="ORF">NS331_18455</name>
</gene>
<dbReference type="InterPro" id="IPR035906">
    <property type="entry name" value="MetI-like_sf"/>
</dbReference>
<dbReference type="Gene3D" id="1.10.3720.10">
    <property type="entry name" value="MetI-like"/>
    <property type="match status" value="1"/>
</dbReference>
<dbReference type="PATRIC" id="fig|433924.3.peg.672"/>
<dbReference type="EMBL" id="LDSL01000125">
    <property type="protein sequence ID" value="KTT16529.1"/>
    <property type="molecule type" value="Genomic_DNA"/>
</dbReference>
<comment type="caution">
    <text evidence="9">The sequence shown here is derived from an EMBL/GenBank/DDBJ whole genome shotgun (WGS) entry which is preliminary data.</text>
</comment>
<dbReference type="RefSeq" id="WP_058643415.1">
    <property type="nucleotide sequence ID" value="NZ_LDSL01000125.1"/>
</dbReference>
<comment type="subcellular location">
    <subcellularLocation>
        <location evidence="1 7">Cell membrane</location>
        <topology evidence="1 7">Multi-pass membrane protein</topology>
    </subcellularLocation>
</comment>
<name>A0A147GQC1_9BURK</name>
<dbReference type="PROSITE" id="PS50928">
    <property type="entry name" value="ABC_TM1"/>
    <property type="match status" value="1"/>
</dbReference>
<keyword evidence="10" id="KW-1185">Reference proteome</keyword>
<dbReference type="SUPFAM" id="SSF161098">
    <property type="entry name" value="MetI-like"/>
    <property type="match status" value="1"/>
</dbReference>
<feature type="transmembrane region" description="Helical" evidence="7">
    <location>
        <begin position="139"/>
        <end position="158"/>
    </location>
</feature>
<evidence type="ECO:0000313" key="9">
    <source>
        <dbReference type="EMBL" id="KTT16529.1"/>
    </source>
</evidence>
<dbReference type="AlphaFoldDB" id="A0A147GQC1"/>
<keyword evidence="3" id="KW-1003">Cell membrane</keyword>
<keyword evidence="4 7" id="KW-0812">Transmembrane</keyword>
<dbReference type="OrthoDB" id="5298727at2"/>
<evidence type="ECO:0000256" key="3">
    <source>
        <dbReference type="ARBA" id="ARBA00022475"/>
    </source>
</evidence>
<feature type="transmembrane region" description="Helical" evidence="7">
    <location>
        <begin position="112"/>
        <end position="133"/>
    </location>
</feature>
<feature type="transmembrane region" description="Helical" evidence="7">
    <location>
        <begin position="21"/>
        <end position="39"/>
    </location>
</feature>
<evidence type="ECO:0000259" key="8">
    <source>
        <dbReference type="PROSITE" id="PS50928"/>
    </source>
</evidence>
<feature type="transmembrane region" description="Helical" evidence="7">
    <location>
        <begin position="81"/>
        <end position="100"/>
    </location>
</feature>
<feature type="domain" description="ABC transmembrane type-1" evidence="8">
    <location>
        <begin position="73"/>
        <end position="254"/>
    </location>
</feature>
<dbReference type="CDD" id="cd06261">
    <property type="entry name" value="TM_PBP2"/>
    <property type="match status" value="1"/>
</dbReference>
<dbReference type="GO" id="GO:0055085">
    <property type="term" value="P:transmembrane transport"/>
    <property type="evidence" value="ECO:0007669"/>
    <property type="project" value="InterPro"/>
</dbReference>
<evidence type="ECO:0000256" key="4">
    <source>
        <dbReference type="ARBA" id="ARBA00022692"/>
    </source>
</evidence>
<keyword evidence="6 7" id="KW-0472">Membrane</keyword>
<evidence type="ECO:0000256" key="6">
    <source>
        <dbReference type="ARBA" id="ARBA00023136"/>
    </source>
</evidence>
<accession>A0A147GQC1</accession>
<evidence type="ECO:0000256" key="7">
    <source>
        <dbReference type="RuleBase" id="RU363032"/>
    </source>
</evidence>
<evidence type="ECO:0000256" key="1">
    <source>
        <dbReference type="ARBA" id="ARBA00004651"/>
    </source>
</evidence>
<dbReference type="PANTHER" id="PTHR30151:SF25">
    <property type="entry name" value="TAURINE TRANSPORT SYSTEM PERMEASE PROTEIN TAUC"/>
    <property type="match status" value="1"/>
</dbReference>
<dbReference type="GO" id="GO:0005886">
    <property type="term" value="C:plasma membrane"/>
    <property type="evidence" value="ECO:0007669"/>
    <property type="project" value="UniProtKB-SubCell"/>
</dbReference>
<evidence type="ECO:0000256" key="2">
    <source>
        <dbReference type="ARBA" id="ARBA00022448"/>
    </source>
</evidence>
<feature type="transmembrane region" description="Helical" evidence="7">
    <location>
        <begin position="179"/>
        <end position="205"/>
    </location>
</feature>
<dbReference type="PANTHER" id="PTHR30151">
    <property type="entry name" value="ALKANE SULFONATE ABC TRANSPORTER-RELATED, MEMBRANE SUBUNIT"/>
    <property type="match status" value="1"/>
</dbReference>
<dbReference type="GO" id="GO:0010438">
    <property type="term" value="P:cellular response to sulfur starvation"/>
    <property type="evidence" value="ECO:0007669"/>
    <property type="project" value="TreeGrafter"/>
</dbReference>